<reference evidence="2" key="1">
    <citation type="submission" date="2017-07" db="EMBL/GenBank/DDBJ databases">
        <authorList>
            <person name="Putnam M.J."/>
            <person name="Sharma R."/>
            <person name="Kruger J.L."/>
            <person name="Berg J.A."/>
            <person name="Payne A.M."/>
            <person name="Fajardo C.P."/>
            <person name="Breakwell D.P."/>
            <person name="Hope S."/>
            <person name="Grose J.H."/>
        </authorList>
    </citation>
    <scope>NUCLEOTIDE SEQUENCE [LARGE SCALE GENOMIC DNA]</scope>
</reference>
<keyword evidence="2" id="KW-1185">Reference proteome</keyword>
<organism evidence="1 2">
    <name type="scientific">Erwinia phage vB_EamM_RisingSun</name>
    <dbReference type="NCBI Taxonomy" id="2026080"/>
    <lineage>
        <taxon>Viruses</taxon>
        <taxon>Duplodnaviria</taxon>
        <taxon>Heunggongvirae</taxon>
        <taxon>Uroviricota</taxon>
        <taxon>Caudoviricetes</taxon>
        <taxon>Chimalliviridae</taxon>
        <taxon>Risingsunvirus</taxon>
        <taxon>Risingsunvirus risingsun</taxon>
    </lineage>
</organism>
<sequence>MTVRFSTSCVNAPAMWRKTMSQLKTRMNDAFLDHLLKTSAPATAPKAKPDFTPPQPATFRQIFSTTLEKAKNER</sequence>
<dbReference type="Proteomes" id="UP000225553">
    <property type="component" value="Segment"/>
</dbReference>
<dbReference type="EMBL" id="MF459646">
    <property type="protein sequence ID" value="ASU03498.1"/>
    <property type="molecule type" value="Genomic_DNA"/>
</dbReference>
<protein>
    <submittedName>
        <fullName evidence="1">Uncharacterized protein</fullName>
    </submittedName>
</protein>
<evidence type="ECO:0000313" key="1">
    <source>
        <dbReference type="EMBL" id="ASU03498.1"/>
    </source>
</evidence>
<gene>
    <name evidence="1" type="ORF">RISINGSUN_172</name>
</gene>
<accession>A0A223LIG2</accession>
<evidence type="ECO:0000313" key="2">
    <source>
        <dbReference type="Proteomes" id="UP000225553"/>
    </source>
</evidence>
<name>A0A223LIG2_9CAUD</name>
<proteinExistence type="predicted"/>